<evidence type="ECO:0000256" key="1">
    <source>
        <dbReference type="ARBA" id="ARBA00010914"/>
    </source>
</evidence>
<evidence type="ECO:0000313" key="10">
    <source>
        <dbReference type="EMBL" id="CAD6949321.1"/>
    </source>
</evidence>
<comment type="similarity">
    <text evidence="1">Belongs to the adrenodoxin/putidaredoxin family.</text>
</comment>
<dbReference type="GO" id="GO:0020037">
    <property type="term" value="F:heme binding"/>
    <property type="evidence" value="ECO:0007669"/>
    <property type="project" value="InterPro"/>
</dbReference>
<dbReference type="AlphaFoldDB" id="A0A8T8TQK8"/>
<evidence type="ECO:0000256" key="4">
    <source>
        <dbReference type="ARBA" id="ARBA00023004"/>
    </source>
</evidence>
<dbReference type="PANTHER" id="PTHR23426">
    <property type="entry name" value="FERREDOXIN/ADRENODOXIN"/>
    <property type="match status" value="1"/>
</dbReference>
<evidence type="ECO:0000313" key="13">
    <source>
        <dbReference type="Proteomes" id="UP000836402"/>
    </source>
</evidence>
<sequence>MRGSSTAAAAAANSLCSAVHHSARSSLSALPPARLLCGQSTRSPRPRAGLASSSSSRSSHTSSIRPSAPVYQPSSPSEHQSSSTPANNNLTLKFRASSNGEWYTITDAQIGESLKDVAKRHELPSIEATCGGQCECATCHAYIVTGGGENSAPELDTEPPETVFPEKSYVLAEPVRGRKVSEPLTILILSISSRLALPAISEAEDDMLDYAIDRRPSSRLTCQVKVTREMAEWMQQTGGWIELPRF</sequence>
<evidence type="ECO:0000256" key="5">
    <source>
        <dbReference type="ARBA" id="ARBA00023014"/>
    </source>
</evidence>
<dbReference type="Gene3D" id="3.10.20.30">
    <property type="match status" value="1"/>
</dbReference>
<keyword evidence="4 7" id="KW-0408">Iron</keyword>
<dbReference type="SUPFAM" id="SSF54292">
    <property type="entry name" value="2Fe-2S ferredoxin-like"/>
    <property type="match status" value="2"/>
</dbReference>
<evidence type="ECO:0000256" key="6">
    <source>
        <dbReference type="ARBA" id="ARBA00034078"/>
    </source>
</evidence>
<dbReference type="Proteomes" id="UP000836402">
    <property type="component" value="Unassembled WGS sequence"/>
</dbReference>
<keyword evidence="3 7" id="KW-0479">Metal-binding</keyword>
<evidence type="ECO:0000313" key="11">
    <source>
        <dbReference type="EMBL" id="KAE8263534.1"/>
    </source>
</evidence>
<feature type="region of interest" description="Disordered" evidence="8">
    <location>
        <begin position="36"/>
        <end position="90"/>
    </location>
</feature>
<dbReference type="GO" id="GO:0140647">
    <property type="term" value="P:P450-containing electron transport chain"/>
    <property type="evidence" value="ECO:0007669"/>
    <property type="project" value="InterPro"/>
</dbReference>
<dbReference type="InterPro" id="IPR036010">
    <property type="entry name" value="2Fe-2S_ferredoxin-like_sf"/>
</dbReference>
<comment type="caution">
    <text evidence="11">The sequence shown here is derived from an EMBL/GenBank/DDBJ whole genome shotgun (WGS) entry which is preliminary data.</text>
</comment>
<evidence type="ECO:0000259" key="9">
    <source>
        <dbReference type="PROSITE" id="PS51007"/>
    </source>
</evidence>
<reference evidence="11" key="1">
    <citation type="submission" date="2016-04" db="EMBL/GenBank/DDBJ databases">
        <authorList>
            <person name="Nguyen H.D."/>
            <person name="Kesanakurti P."/>
            <person name="Cullis J."/>
            <person name="Levesque C.A."/>
            <person name="Hambleton S."/>
        </authorList>
    </citation>
    <scope>NUCLEOTIDE SEQUENCE</scope>
    <source>
        <strain evidence="11">DAOMC 238032</strain>
    </source>
</reference>
<keyword evidence="5" id="KW-0411">Iron-sulfur</keyword>
<evidence type="ECO:0000313" key="12">
    <source>
        <dbReference type="Proteomes" id="UP000077671"/>
    </source>
</evidence>
<name>A0A8T8TQK8_9BASI</name>
<evidence type="ECO:0000256" key="7">
    <source>
        <dbReference type="PROSITE-ProRule" id="PRU00433"/>
    </source>
</evidence>
<dbReference type="Proteomes" id="UP000077671">
    <property type="component" value="Unassembled WGS sequence"/>
</dbReference>
<dbReference type="InterPro" id="IPR009056">
    <property type="entry name" value="Cyt_c-like_dom"/>
</dbReference>
<comment type="cofactor">
    <cofactor evidence="6">
        <name>[2Fe-2S] cluster</name>
        <dbReference type="ChEBI" id="CHEBI:190135"/>
    </cofactor>
</comment>
<dbReference type="InterPro" id="IPR001055">
    <property type="entry name" value="Adrenodoxin-like"/>
</dbReference>
<feature type="compositionally biased region" description="Low complexity" evidence="8">
    <location>
        <begin position="36"/>
        <end position="83"/>
    </location>
</feature>
<dbReference type="EMBL" id="LWDD02000134">
    <property type="protein sequence ID" value="KAE8263534.1"/>
    <property type="molecule type" value="Genomic_DNA"/>
</dbReference>
<dbReference type="GO" id="GO:0009055">
    <property type="term" value="F:electron transfer activity"/>
    <property type="evidence" value="ECO:0007669"/>
    <property type="project" value="InterPro"/>
</dbReference>
<dbReference type="InterPro" id="IPR012675">
    <property type="entry name" value="Beta-grasp_dom_sf"/>
</dbReference>
<evidence type="ECO:0000256" key="3">
    <source>
        <dbReference type="ARBA" id="ARBA00022723"/>
    </source>
</evidence>
<protein>
    <recommendedName>
        <fullName evidence="9">Cytochrome c domain-containing protein</fullName>
    </recommendedName>
</protein>
<keyword evidence="7" id="KW-0349">Heme</keyword>
<dbReference type="InterPro" id="IPR001041">
    <property type="entry name" value="2Fe-2S_ferredoxin-type"/>
</dbReference>
<dbReference type="CDD" id="cd00207">
    <property type="entry name" value="fer2"/>
    <property type="match status" value="1"/>
</dbReference>
<reference evidence="10" key="3">
    <citation type="submission" date="2020-10" db="EMBL/GenBank/DDBJ databases">
        <authorList>
            <person name="Sedaghatjoo S."/>
        </authorList>
    </citation>
    <scope>NUCLEOTIDE SEQUENCE</scope>
    <source>
        <strain evidence="10">AZH3</strain>
    </source>
</reference>
<keyword evidence="13" id="KW-1185">Reference proteome</keyword>
<dbReference type="GO" id="GO:0051537">
    <property type="term" value="F:2 iron, 2 sulfur cluster binding"/>
    <property type="evidence" value="ECO:0007669"/>
    <property type="project" value="UniProtKB-KW"/>
</dbReference>
<keyword evidence="2" id="KW-0001">2Fe-2S</keyword>
<dbReference type="PANTHER" id="PTHR23426:SF65">
    <property type="entry name" value="FERREDOXIN-2, MITOCHONDRIAL"/>
    <property type="match status" value="1"/>
</dbReference>
<evidence type="ECO:0000256" key="2">
    <source>
        <dbReference type="ARBA" id="ARBA00022714"/>
    </source>
</evidence>
<dbReference type="PROSITE" id="PS51007">
    <property type="entry name" value="CYTC"/>
    <property type="match status" value="1"/>
</dbReference>
<proteinExistence type="inferred from homology"/>
<dbReference type="GO" id="GO:0046872">
    <property type="term" value="F:metal ion binding"/>
    <property type="evidence" value="ECO:0007669"/>
    <property type="project" value="UniProtKB-KW"/>
</dbReference>
<reference evidence="11" key="2">
    <citation type="journal article" date="2019" name="IMA Fungus">
        <title>Genome sequencing and comparison of five Tilletia species to identify candidate genes for the detection of regulated species infecting wheat.</title>
        <authorList>
            <person name="Nguyen H.D.T."/>
            <person name="Sultana T."/>
            <person name="Kesanakurti P."/>
            <person name="Hambleton S."/>
        </authorList>
    </citation>
    <scope>NUCLEOTIDE SEQUENCE</scope>
    <source>
        <strain evidence="11">DAOMC 238032</strain>
    </source>
</reference>
<accession>A0A8T8TQK8</accession>
<dbReference type="Pfam" id="PF00111">
    <property type="entry name" value="Fer2"/>
    <property type="match status" value="1"/>
</dbReference>
<dbReference type="EMBL" id="CAJHJG010005318">
    <property type="protein sequence ID" value="CAD6949321.1"/>
    <property type="molecule type" value="Genomic_DNA"/>
</dbReference>
<evidence type="ECO:0000256" key="8">
    <source>
        <dbReference type="SAM" id="MobiDB-lite"/>
    </source>
</evidence>
<feature type="domain" description="Cytochrome c" evidence="9">
    <location>
        <begin position="106"/>
        <end position="215"/>
    </location>
</feature>
<organism evidence="11 12">
    <name type="scientific">Tilletia caries</name>
    <name type="common">wheat bunt fungus</name>
    <dbReference type="NCBI Taxonomy" id="13290"/>
    <lineage>
        <taxon>Eukaryota</taxon>
        <taxon>Fungi</taxon>
        <taxon>Dikarya</taxon>
        <taxon>Basidiomycota</taxon>
        <taxon>Ustilaginomycotina</taxon>
        <taxon>Exobasidiomycetes</taxon>
        <taxon>Tilletiales</taxon>
        <taxon>Tilletiaceae</taxon>
        <taxon>Tilletia</taxon>
    </lineage>
</organism>
<gene>
    <name evidence="11" type="ORF">A4X03_0g1614</name>
    <name evidence="10" type="ORF">JKIAZH3_G5269</name>
</gene>